<dbReference type="CDD" id="cd01715">
    <property type="entry name" value="ETF_alpha"/>
    <property type="match status" value="1"/>
</dbReference>
<dbReference type="InterPro" id="IPR001308">
    <property type="entry name" value="ETF_a/FixB"/>
</dbReference>
<dbReference type="GO" id="GO:0050660">
    <property type="term" value="F:flavin adenine dinucleotide binding"/>
    <property type="evidence" value="ECO:0007669"/>
    <property type="project" value="InterPro"/>
</dbReference>
<feature type="binding site" evidence="3">
    <location>
        <begin position="237"/>
        <end position="238"/>
    </location>
    <ligand>
        <name>FAD</name>
        <dbReference type="ChEBI" id="CHEBI:57692"/>
    </ligand>
</feature>
<keyword evidence="2" id="KW-0813">Transport</keyword>
<dbReference type="SUPFAM" id="SSF52467">
    <property type="entry name" value="DHS-like NAD/FAD-binding domain"/>
    <property type="match status" value="1"/>
</dbReference>
<dbReference type="Proteomes" id="UP000297385">
    <property type="component" value="Unassembled WGS sequence"/>
</dbReference>
<dbReference type="AlphaFoldDB" id="A0A4Y8MKX0"/>
<evidence type="ECO:0000313" key="5">
    <source>
        <dbReference type="EMBL" id="TFE38082.1"/>
    </source>
</evidence>
<dbReference type="SUPFAM" id="SSF52402">
    <property type="entry name" value="Adenine nucleotide alpha hydrolases-like"/>
    <property type="match status" value="1"/>
</dbReference>
<name>A0A4Y8MKX0_9BURK</name>
<sequence>MSKVNVIVVCEAGVGQTESANASLVAAASKLARSQGGRVCALLIGNQVAAVAAELASYGVEVRVADAPQHTDYNPSVYLNELNKLIEAINPGAILAAHTYLGMDLAPRLAAKLKVAFATNCIDVNVEDGDVCFTRPMYRGRLIAKVALDTTPLVATMQQSGAKPEAAIETGTVVAVEASAGADNRVRPIRTIVPESSGVDIAKADIVVSGGRGLGEQKNYALIEELADAVGGVPACSRPLVDMGWLTVSSQVGLSGKTVKPKLYIACGISGAVEHVYGMKEAGVVVAINKDPEAPIFKTADIGVIGDVLEIIPKLTSQVKSVRA</sequence>
<keyword evidence="2" id="KW-0249">Electron transport</keyword>
<dbReference type="PANTHER" id="PTHR43153:SF1">
    <property type="entry name" value="ELECTRON TRANSFER FLAVOPROTEIN SUBUNIT ALPHA, MITOCHONDRIAL"/>
    <property type="match status" value="1"/>
</dbReference>
<dbReference type="InterPro" id="IPR014730">
    <property type="entry name" value="ETF_a/b_N"/>
</dbReference>
<dbReference type="InterPro" id="IPR014729">
    <property type="entry name" value="Rossmann-like_a/b/a_fold"/>
</dbReference>
<dbReference type="Pfam" id="PF01012">
    <property type="entry name" value="ETF"/>
    <property type="match status" value="1"/>
</dbReference>
<dbReference type="Gene3D" id="3.40.50.620">
    <property type="entry name" value="HUPs"/>
    <property type="match status" value="1"/>
</dbReference>
<keyword evidence="3" id="KW-0285">Flavoprotein</keyword>
<dbReference type="Pfam" id="PF00766">
    <property type="entry name" value="ETF_alpha"/>
    <property type="match status" value="1"/>
</dbReference>
<evidence type="ECO:0000256" key="2">
    <source>
        <dbReference type="ARBA" id="ARBA00022982"/>
    </source>
</evidence>
<dbReference type="PANTHER" id="PTHR43153">
    <property type="entry name" value="ELECTRON TRANSFER FLAVOPROTEIN ALPHA"/>
    <property type="match status" value="1"/>
</dbReference>
<evidence type="ECO:0000256" key="1">
    <source>
        <dbReference type="ARBA" id="ARBA00005817"/>
    </source>
</evidence>
<keyword evidence="3" id="KW-0274">FAD</keyword>
<dbReference type="InterPro" id="IPR014731">
    <property type="entry name" value="ETF_asu_C"/>
</dbReference>
<comment type="similarity">
    <text evidence="1">Belongs to the ETF alpha-subunit/FixB family.</text>
</comment>
<gene>
    <name evidence="5" type="ORF">E2553_37415</name>
</gene>
<dbReference type="GeneID" id="97310128"/>
<dbReference type="GO" id="GO:0033539">
    <property type="term" value="P:fatty acid beta-oxidation using acyl-CoA dehydrogenase"/>
    <property type="evidence" value="ECO:0007669"/>
    <property type="project" value="TreeGrafter"/>
</dbReference>
<protein>
    <submittedName>
        <fullName evidence="5">Electron transfer flavoprotein subunit alpha/FixB family protein</fullName>
    </submittedName>
</protein>
<feature type="binding site" evidence="3">
    <location>
        <begin position="268"/>
        <end position="275"/>
    </location>
    <ligand>
        <name>FAD</name>
        <dbReference type="ChEBI" id="CHEBI:57692"/>
    </ligand>
</feature>
<dbReference type="EMBL" id="SNVI01000004">
    <property type="protein sequence ID" value="TFE38082.1"/>
    <property type="molecule type" value="Genomic_DNA"/>
</dbReference>
<reference evidence="5 6" key="1">
    <citation type="submission" date="2019-03" db="EMBL/GenBank/DDBJ databases">
        <title>Complete Genome Sequence of Paraburkholderia dipogonis ICMP 19430T, a Nitrogen-fixing Symbiont of the South African Invasive Legume Dipogon lignosus in New Zealand.</title>
        <authorList>
            <person name="De Meyer S.E."/>
        </authorList>
    </citation>
    <scope>NUCLEOTIDE SEQUENCE [LARGE SCALE GENOMIC DNA]</scope>
    <source>
        <strain evidence="5 6">ICMP 19430</strain>
    </source>
</reference>
<accession>A0A4Y8MKX0</accession>
<comment type="caution">
    <text evidence="5">The sequence shown here is derived from an EMBL/GenBank/DDBJ whole genome shotgun (WGS) entry which is preliminary data.</text>
</comment>
<dbReference type="PIRSF" id="PIRSF000089">
    <property type="entry name" value="Electra_flavoP_a"/>
    <property type="match status" value="1"/>
</dbReference>
<feature type="domain" description="Electron transfer flavoprotein alpha/beta-subunit N-terminal" evidence="4">
    <location>
        <begin position="6"/>
        <end position="201"/>
    </location>
</feature>
<feature type="binding site" evidence="3">
    <location>
        <begin position="251"/>
        <end position="255"/>
    </location>
    <ligand>
        <name>FAD</name>
        <dbReference type="ChEBI" id="CHEBI:57692"/>
    </ligand>
</feature>
<evidence type="ECO:0000259" key="4">
    <source>
        <dbReference type="SMART" id="SM00893"/>
    </source>
</evidence>
<dbReference type="InterPro" id="IPR029035">
    <property type="entry name" value="DHS-like_NAD/FAD-binding_dom"/>
</dbReference>
<feature type="binding site" evidence="3">
    <location>
        <position position="212"/>
    </location>
    <ligand>
        <name>FAD</name>
        <dbReference type="ChEBI" id="CHEBI:57692"/>
    </ligand>
</feature>
<dbReference type="Gene3D" id="3.40.50.1220">
    <property type="entry name" value="TPP-binding domain"/>
    <property type="match status" value="1"/>
</dbReference>
<evidence type="ECO:0000256" key="3">
    <source>
        <dbReference type="PIRSR" id="PIRSR000089-1"/>
    </source>
</evidence>
<dbReference type="RefSeq" id="WP_134465732.1">
    <property type="nucleotide sequence ID" value="NZ_JBHMFL010000109.1"/>
</dbReference>
<organism evidence="5 6">
    <name type="scientific">Paraburkholderia dipogonis</name>
    <dbReference type="NCBI Taxonomy" id="1211383"/>
    <lineage>
        <taxon>Bacteria</taxon>
        <taxon>Pseudomonadati</taxon>
        <taxon>Pseudomonadota</taxon>
        <taxon>Betaproteobacteria</taxon>
        <taxon>Burkholderiales</taxon>
        <taxon>Burkholderiaceae</taxon>
        <taxon>Paraburkholderia</taxon>
    </lineage>
</organism>
<comment type="cofactor">
    <cofactor evidence="3">
        <name>FAD</name>
        <dbReference type="ChEBI" id="CHEBI:57692"/>
    </cofactor>
    <text evidence="3">Binds 1 FAD per dimer.</text>
</comment>
<evidence type="ECO:0000313" key="6">
    <source>
        <dbReference type="Proteomes" id="UP000297385"/>
    </source>
</evidence>
<dbReference type="GO" id="GO:0009055">
    <property type="term" value="F:electron transfer activity"/>
    <property type="evidence" value="ECO:0007669"/>
    <property type="project" value="InterPro"/>
</dbReference>
<dbReference type="SMART" id="SM00893">
    <property type="entry name" value="ETF"/>
    <property type="match status" value="1"/>
</dbReference>
<proteinExistence type="inferred from homology"/>
<dbReference type="InterPro" id="IPR033947">
    <property type="entry name" value="ETF_alpha_N"/>
</dbReference>
<feature type="binding site" evidence="3">
    <location>
        <position position="289"/>
    </location>
    <ligand>
        <name>FAD</name>
        <dbReference type="ChEBI" id="CHEBI:57692"/>
    </ligand>
</feature>